<dbReference type="SMART" id="SM00342">
    <property type="entry name" value="HTH_ARAC"/>
    <property type="match status" value="1"/>
</dbReference>
<evidence type="ECO:0000256" key="2">
    <source>
        <dbReference type="ARBA" id="ARBA00023125"/>
    </source>
</evidence>
<dbReference type="Pfam" id="PF12833">
    <property type="entry name" value="HTH_18"/>
    <property type="match status" value="1"/>
</dbReference>
<dbReference type="Gene3D" id="3.40.50.2300">
    <property type="match status" value="1"/>
</dbReference>
<dbReference type="PROSITE" id="PS00041">
    <property type="entry name" value="HTH_ARAC_FAMILY_1"/>
    <property type="match status" value="1"/>
</dbReference>
<dbReference type="Gene3D" id="1.10.10.60">
    <property type="entry name" value="Homeodomain-like"/>
    <property type="match status" value="2"/>
</dbReference>
<dbReference type="InterPro" id="IPR001789">
    <property type="entry name" value="Sig_transdc_resp-reg_receiver"/>
</dbReference>
<dbReference type="PANTHER" id="PTHR43280:SF28">
    <property type="entry name" value="HTH-TYPE TRANSCRIPTIONAL ACTIVATOR RHAS"/>
    <property type="match status" value="1"/>
</dbReference>
<comment type="caution">
    <text evidence="7">The sequence shown here is derived from an EMBL/GenBank/DDBJ whole genome shotgun (WGS) entry which is preliminary data.</text>
</comment>
<protein>
    <recommendedName>
        <fullName evidence="9">Response regulator</fullName>
    </recommendedName>
</protein>
<reference evidence="8" key="1">
    <citation type="journal article" date="2019" name="Int. J. Syst. Evol. Microbiol.">
        <title>The Global Catalogue of Microorganisms (GCM) 10K type strain sequencing project: providing services to taxonomists for standard genome sequencing and annotation.</title>
        <authorList>
            <consortium name="The Broad Institute Genomics Platform"/>
            <consortium name="The Broad Institute Genome Sequencing Center for Infectious Disease"/>
            <person name="Wu L."/>
            <person name="Ma J."/>
        </authorList>
    </citation>
    <scope>NUCLEOTIDE SEQUENCE [LARGE SCALE GENOMIC DNA]</scope>
    <source>
        <strain evidence="8">CGMCC 1.15043</strain>
    </source>
</reference>
<dbReference type="Pfam" id="PF00072">
    <property type="entry name" value="Response_reg"/>
    <property type="match status" value="1"/>
</dbReference>
<evidence type="ECO:0000256" key="3">
    <source>
        <dbReference type="ARBA" id="ARBA00023163"/>
    </source>
</evidence>
<evidence type="ECO:0000313" key="7">
    <source>
        <dbReference type="EMBL" id="GGA00319.1"/>
    </source>
</evidence>
<dbReference type="PANTHER" id="PTHR43280">
    <property type="entry name" value="ARAC-FAMILY TRANSCRIPTIONAL REGULATOR"/>
    <property type="match status" value="1"/>
</dbReference>
<evidence type="ECO:0000313" key="8">
    <source>
        <dbReference type="Proteomes" id="UP000615455"/>
    </source>
</evidence>
<dbReference type="InterPro" id="IPR018062">
    <property type="entry name" value="HTH_AraC-typ_CS"/>
</dbReference>
<sequence>MLTMMIVDDEPLAVHYLTETLLELEDMEFEIVKAHSGKEALEKMEAGKVDILLTDIRMPGMSGMELADITRKRWPRCRIIFLTGYDDFSYAQTAIRKGGIDFVLKTEGDEAIIYAVEKAIQDIALEIDREEILQRSRDQLRTALPTIRRDYMLQLIHGETEALPVRVRRFEELSIGLDASRAVLLAIGRMDEWGSFAAPADQSLLFYSVHNIAEEYLKGSLALIALPYDRNRFIWLVQPTDPADNQPLQEQALRSLAGGAELVQAACRRLLKVPVSLMLASSFCSWESLMQRIEQLKLQLAYGVGKGHEMLLTEQPNANKEEQRSSRDFYDEHDLRIQLRKLELLEAYLDNGEKEACDHLFTELKDAIRLLAASSSGEALGYEAFSHLSAFLLTYINKRHLMPQLGGSFRIEELVNPFLHNDPLAAVHYLAGIGLSLADYNGLKKAERTSDMIGQIHHYVHAFLQEELSLTRLAELVYLSPPYLSRMYKQTTGQGLLDYITEVRIQRAKTLLMTSEHKIHEIAALVGLESAPYFTRLFKKITGITPQVYRDTILTG</sequence>
<dbReference type="InterPro" id="IPR011006">
    <property type="entry name" value="CheY-like_superfamily"/>
</dbReference>
<dbReference type="InterPro" id="IPR009057">
    <property type="entry name" value="Homeodomain-like_sf"/>
</dbReference>
<evidence type="ECO:0000256" key="4">
    <source>
        <dbReference type="PROSITE-ProRule" id="PRU00169"/>
    </source>
</evidence>
<feature type="modified residue" description="4-aspartylphosphate" evidence="4">
    <location>
        <position position="55"/>
    </location>
</feature>
<organism evidence="7 8">
    <name type="scientific">Paenibacillus marchantiophytorum</name>
    <dbReference type="NCBI Taxonomy" id="1619310"/>
    <lineage>
        <taxon>Bacteria</taxon>
        <taxon>Bacillati</taxon>
        <taxon>Bacillota</taxon>
        <taxon>Bacilli</taxon>
        <taxon>Bacillales</taxon>
        <taxon>Paenibacillaceae</taxon>
        <taxon>Paenibacillus</taxon>
    </lineage>
</organism>
<dbReference type="RefSeq" id="WP_189017306.1">
    <property type="nucleotide sequence ID" value="NZ_BMHE01000037.1"/>
</dbReference>
<name>A0ABQ1F6U5_9BACL</name>
<evidence type="ECO:0000256" key="1">
    <source>
        <dbReference type="ARBA" id="ARBA00023015"/>
    </source>
</evidence>
<evidence type="ECO:0000259" key="6">
    <source>
        <dbReference type="PROSITE" id="PS50110"/>
    </source>
</evidence>
<dbReference type="SUPFAM" id="SSF46689">
    <property type="entry name" value="Homeodomain-like"/>
    <property type="match status" value="2"/>
</dbReference>
<accession>A0ABQ1F6U5</accession>
<dbReference type="PROSITE" id="PS01124">
    <property type="entry name" value="HTH_ARAC_FAMILY_2"/>
    <property type="match status" value="1"/>
</dbReference>
<evidence type="ECO:0000259" key="5">
    <source>
        <dbReference type="PROSITE" id="PS01124"/>
    </source>
</evidence>
<keyword evidence="2" id="KW-0238">DNA-binding</keyword>
<keyword evidence="3" id="KW-0804">Transcription</keyword>
<feature type="domain" description="HTH araC/xylS-type" evidence="5">
    <location>
        <begin position="454"/>
        <end position="552"/>
    </location>
</feature>
<feature type="domain" description="Response regulatory" evidence="6">
    <location>
        <begin position="3"/>
        <end position="120"/>
    </location>
</feature>
<keyword evidence="8" id="KW-1185">Reference proteome</keyword>
<dbReference type="InterPro" id="IPR020449">
    <property type="entry name" value="Tscrpt_reg_AraC-type_HTH"/>
</dbReference>
<dbReference type="InterPro" id="IPR018060">
    <property type="entry name" value="HTH_AraC"/>
</dbReference>
<keyword evidence="4" id="KW-0597">Phosphoprotein</keyword>
<dbReference type="Proteomes" id="UP000615455">
    <property type="component" value="Unassembled WGS sequence"/>
</dbReference>
<gene>
    <name evidence="7" type="ORF">GCM10008018_53350</name>
</gene>
<dbReference type="SMART" id="SM00448">
    <property type="entry name" value="REC"/>
    <property type="match status" value="1"/>
</dbReference>
<proteinExistence type="predicted"/>
<dbReference type="SUPFAM" id="SSF52172">
    <property type="entry name" value="CheY-like"/>
    <property type="match status" value="1"/>
</dbReference>
<dbReference type="PRINTS" id="PR00032">
    <property type="entry name" value="HTHARAC"/>
</dbReference>
<keyword evidence="1" id="KW-0805">Transcription regulation</keyword>
<dbReference type="CDD" id="cd17536">
    <property type="entry name" value="REC_YesN-like"/>
    <property type="match status" value="1"/>
</dbReference>
<dbReference type="EMBL" id="BMHE01000037">
    <property type="protein sequence ID" value="GGA00319.1"/>
    <property type="molecule type" value="Genomic_DNA"/>
</dbReference>
<evidence type="ECO:0008006" key="9">
    <source>
        <dbReference type="Google" id="ProtNLM"/>
    </source>
</evidence>
<dbReference type="PROSITE" id="PS50110">
    <property type="entry name" value="RESPONSE_REGULATORY"/>
    <property type="match status" value="1"/>
</dbReference>